<dbReference type="EMBL" id="JAEVHI010000008">
    <property type="protein sequence ID" value="KAG5286911.1"/>
    <property type="molecule type" value="Genomic_DNA"/>
</dbReference>
<keyword evidence="1" id="KW-0472">Membrane</keyword>
<evidence type="ECO:0000313" key="2">
    <source>
        <dbReference type="EMBL" id="KAG5286911.1"/>
    </source>
</evidence>
<proteinExistence type="predicted"/>
<dbReference type="AlphaFoldDB" id="A0A8H7Y8Y5"/>
<dbReference type="VEuPathDB" id="FungiDB:I7I52_12701"/>
<dbReference type="Proteomes" id="UP000670092">
    <property type="component" value="Unassembled WGS sequence"/>
</dbReference>
<evidence type="ECO:0000256" key="1">
    <source>
        <dbReference type="SAM" id="Phobius"/>
    </source>
</evidence>
<keyword evidence="1" id="KW-1133">Transmembrane helix</keyword>
<evidence type="ECO:0000313" key="3">
    <source>
        <dbReference type="Proteomes" id="UP000670092"/>
    </source>
</evidence>
<keyword evidence="1" id="KW-0812">Transmembrane</keyword>
<gene>
    <name evidence="2" type="ORF">I7I52_12701</name>
</gene>
<accession>A0A8H7Y8Y5</accession>
<comment type="caution">
    <text evidence="2">The sequence shown here is derived from an EMBL/GenBank/DDBJ whole genome shotgun (WGS) entry which is preliminary data.</text>
</comment>
<feature type="transmembrane region" description="Helical" evidence="1">
    <location>
        <begin position="12"/>
        <end position="32"/>
    </location>
</feature>
<protein>
    <submittedName>
        <fullName evidence="2">Uncharacterized protein</fullName>
    </submittedName>
</protein>
<reference evidence="2 3" key="1">
    <citation type="submission" date="2021-01" db="EMBL/GenBank/DDBJ databases">
        <title>Chromosome-level genome assembly of a human fungal pathogen reveals clustering of transcriptionally co-regulated genes.</title>
        <authorList>
            <person name="Voorhies M."/>
            <person name="Cohen S."/>
            <person name="Shea T.P."/>
            <person name="Petrus S."/>
            <person name="Munoz J.F."/>
            <person name="Poplawski S."/>
            <person name="Goldman W.E."/>
            <person name="Michael T."/>
            <person name="Cuomo C.A."/>
            <person name="Sil A."/>
            <person name="Beyhan S."/>
        </authorList>
    </citation>
    <scope>NUCLEOTIDE SEQUENCE [LARGE SCALE GENOMIC DNA]</scope>
    <source>
        <strain evidence="2 3">G184AR</strain>
    </source>
</reference>
<name>A0A8H7Y8Y5_AJECA</name>
<feature type="transmembrane region" description="Helical" evidence="1">
    <location>
        <begin position="38"/>
        <end position="56"/>
    </location>
</feature>
<organism evidence="2 3">
    <name type="scientific">Ajellomyces capsulatus</name>
    <name type="common">Darling's disease fungus</name>
    <name type="synonym">Histoplasma capsulatum</name>
    <dbReference type="NCBI Taxonomy" id="5037"/>
    <lineage>
        <taxon>Eukaryota</taxon>
        <taxon>Fungi</taxon>
        <taxon>Dikarya</taxon>
        <taxon>Ascomycota</taxon>
        <taxon>Pezizomycotina</taxon>
        <taxon>Eurotiomycetes</taxon>
        <taxon>Eurotiomycetidae</taxon>
        <taxon>Onygenales</taxon>
        <taxon>Ajellomycetaceae</taxon>
        <taxon>Histoplasma</taxon>
    </lineage>
</organism>
<sequence>MMRRWMEESQDLYFLSFFFFFFLLLNFCRWSPDSRTLHMPVLGDTTITYCGSFWVIHMRCSRDSMQCCSVTQRQQMSTAQAVFQSIRIALK</sequence>